<dbReference type="Proteomes" id="UP000011087">
    <property type="component" value="Unassembled WGS sequence"/>
</dbReference>
<dbReference type="KEGG" id="gtt:GUITHDRAFT_149945"/>
<reference evidence="2" key="3">
    <citation type="submission" date="2016-03" db="UniProtKB">
        <authorList>
            <consortium name="EnsemblProtists"/>
        </authorList>
    </citation>
    <scope>IDENTIFICATION</scope>
</reference>
<evidence type="ECO:0000313" key="3">
    <source>
        <dbReference type="Proteomes" id="UP000011087"/>
    </source>
</evidence>
<evidence type="ECO:0000313" key="2">
    <source>
        <dbReference type="EnsemblProtists" id="EKX55071"/>
    </source>
</evidence>
<organism evidence="1">
    <name type="scientific">Guillardia theta (strain CCMP2712)</name>
    <name type="common">Cryptophyte</name>
    <dbReference type="NCBI Taxonomy" id="905079"/>
    <lineage>
        <taxon>Eukaryota</taxon>
        <taxon>Cryptophyceae</taxon>
        <taxon>Pyrenomonadales</taxon>
        <taxon>Geminigeraceae</taxon>
        <taxon>Guillardia</taxon>
    </lineage>
</organism>
<reference evidence="3" key="2">
    <citation type="submission" date="2012-11" db="EMBL/GenBank/DDBJ databases">
        <authorList>
            <person name="Kuo A."/>
            <person name="Curtis B.A."/>
            <person name="Tanifuji G."/>
            <person name="Burki F."/>
            <person name="Gruber A."/>
            <person name="Irimia M."/>
            <person name="Maruyama S."/>
            <person name="Arias M.C."/>
            <person name="Ball S.G."/>
            <person name="Gile G.H."/>
            <person name="Hirakawa Y."/>
            <person name="Hopkins J.F."/>
            <person name="Rensing S.A."/>
            <person name="Schmutz J."/>
            <person name="Symeonidi A."/>
            <person name="Elias M."/>
            <person name="Eveleigh R.J."/>
            <person name="Herman E.K."/>
            <person name="Klute M.J."/>
            <person name="Nakayama T."/>
            <person name="Obornik M."/>
            <person name="Reyes-Prieto A."/>
            <person name="Armbrust E.V."/>
            <person name="Aves S.J."/>
            <person name="Beiko R.G."/>
            <person name="Coutinho P."/>
            <person name="Dacks J.B."/>
            <person name="Durnford D.G."/>
            <person name="Fast N.M."/>
            <person name="Green B.R."/>
            <person name="Grisdale C."/>
            <person name="Hempe F."/>
            <person name="Henrissat B."/>
            <person name="Hoppner M.P."/>
            <person name="Ishida K.-I."/>
            <person name="Kim E."/>
            <person name="Koreny L."/>
            <person name="Kroth P.G."/>
            <person name="Liu Y."/>
            <person name="Malik S.-B."/>
            <person name="Maier U.G."/>
            <person name="McRose D."/>
            <person name="Mock T."/>
            <person name="Neilson J.A."/>
            <person name="Onodera N.T."/>
            <person name="Poole A.M."/>
            <person name="Pritham E.J."/>
            <person name="Richards T.A."/>
            <person name="Rocap G."/>
            <person name="Roy S.W."/>
            <person name="Sarai C."/>
            <person name="Schaack S."/>
            <person name="Shirato S."/>
            <person name="Slamovits C.H."/>
            <person name="Spencer D.F."/>
            <person name="Suzuki S."/>
            <person name="Worden A.Z."/>
            <person name="Zauner S."/>
            <person name="Barry K."/>
            <person name="Bell C."/>
            <person name="Bharti A.K."/>
            <person name="Crow J.A."/>
            <person name="Grimwood J."/>
            <person name="Kramer R."/>
            <person name="Lindquist E."/>
            <person name="Lucas S."/>
            <person name="Salamov A."/>
            <person name="McFadden G.I."/>
            <person name="Lane C.E."/>
            <person name="Keeling P.J."/>
            <person name="Gray M.W."/>
            <person name="Grigoriev I.V."/>
            <person name="Archibald J.M."/>
        </authorList>
    </citation>
    <scope>NUCLEOTIDE SEQUENCE</scope>
    <source>
        <strain evidence="3">CCMP2712</strain>
    </source>
</reference>
<dbReference type="AlphaFoldDB" id="L1K2L2"/>
<gene>
    <name evidence="1" type="ORF">GUITHDRAFT_149945</name>
</gene>
<dbReference type="SUPFAM" id="SSF51206">
    <property type="entry name" value="cAMP-binding domain-like"/>
    <property type="match status" value="1"/>
</dbReference>
<dbReference type="InterPro" id="IPR018490">
    <property type="entry name" value="cNMP-bd_dom_sf"/>
</dbReference>
<dbReference type="HOGENOM" id="CLU_676969_0_0_1"/>
<dbReference type="Gene3D" id="2.60.120.10">
    <property type="entry name" value="Jelly Rolls"/>
    <property type="match status" value="1"/>
</dbReference>
<evidence type="ECO:0008006" key="4">
    <source>
        <dbReference type="Google" id="ProtNLM"/>
    </source>
</evidence>
<dbReference type="EMBL" id="JH992966">
    <property type="protein sequence ID" value="EKX55071.1"/>
    <property type="molecule type" value="Genomic_DNA"/>
</dbReference>
<dbReference type="RefSeq" id="XP_005842051.1">
    <property type="nucleotide sequence ID" value="XM_005841994.1"/>
</dbReference>
<dbReference type="GeneID" id="17311569"/>
<dbReference type="InterPro" id="IPR014710">
    <property type="entry name" value="RmlC-like_jellyroll"/>
</dbReference>
<evidence type="ECO:0000313" key="1">
    <source>
        <dbReference type="EMBL" id="EKX55071.1"/>
    </source>
</evidence>
<accession>L1K2L2</accession>
<keyword evidence="3" id="KW-1185">Reference proteome</keyword>
<reference evidence="1 3" key="1">
    <citation type="journal article" date="2012" name="Nature">
        <title>Algal genomes reveal evolutionary mosaicism and the fate of nucleomorphs.</title>
        <authorList>
            <consortium name="DOE Joint Genome Institute"/>
            <person name="Curtis B.A."/>
            <person name="Tanifuji G."/>
            <person name="Burki F."/>
            <person name="Gruber A."/>
            <person name="Irimia M."/>
            <person name="Maruyama S."/>
            <person name="Arias M.C."/>
            <person name="Ball S.G."/>
            <person name="Gile G.H."/>
            <person name="Hirakawa Y."/>
            <person name="Hopkins J.F."/>
            <person name="Kuo A."/>
            <person name="Rensing S.A."/>
            <person name="Schmutz J."/>
            <person name="Symeonidi A."/>
            <person name="Elias M."/>
            <person name="Eveleigh R.J."/>
            <person name="Herman E.K."/>
            <person name="Klute M.J."/>
            <person name="Nakayama T."/>
            <person name="Obornik M."/>
            <person name="Reyes-Prieto A."/>
            <person name="Armbrust E.V."/>
            <person name="Aves S.J."/>
            <person name="Beiko R.G."/>
            <person name="Coutinho P."/>
            <person name="Dacks J.B."/>
            <person name="Durnford D.G."/>
            <person name="Fast N.M."/>
            <person name="Green B.R."/>
            <person name="Grisdale C.J."/>
            <person name="Hempel F."/>
            <person name="Henrissat B."/>
            <person name="Hoppner M.P."/>
            <person name="Ishida K."/>
            <person name="Kim E."/>
            <person name="Koreny L."/>
            <person name="Kroth P.G."/>
            <person name="Liu Y."/>
            <person name="Malik S.B."/>
            <person name="Maier U.G."/>
            <person name="McRose D."/>
            <person name="Mock T."/>
            <person name="Neilson J.A."/>
            <person name="Onodera N.T."/>
            <person name="Poole A.M."/>
            <person name="Pritham E.J."/>
            <person name="Richards T.A."/>
            <person name="Rocap G."/>
            <person name="Roy S.W."/>
            <person name="Sarai C."/>
            <person name="Schaack S."/>
            <person name="Shirato S."/>
            <person name="Slamovits C.H."/>
            <person name="Spencer D.F."/>
            <person name="Suzuki S."/>
            <person name="Worden A.Z."/>
            <person name="Zauner S."/>
            <person name="Barry K."/>
            <person name="Bell C."/>
            <person name="Bharti A.K."/>
            <person name="Crow J.A."/>
            <person name="Grimwood J."/>
            <person name="Kramer R."/>
            <person name="Lindquist E."/>
            <person name="Lucas S."/>
            <person name="Salamov A."/>
            <person name="McFadden G.I."/>
            <person name="Lane C.E."/>
            <person name="Keeling P.J."/>
            <person name="Gray M.W."/>
            <person name="Grigoriev I.V."/>
            <person name="Archibald J.M."/>
        </authorList>
    </citation>
    <scope>NUCLEOTIDE SEQUENCE</scope>
    <source>
        <strain evidence="1 3">CCMP2712</strain>
    </source>
</reference>
<protein>
    <recommendedName>
        <fullName evidence="4">Cyclic nucleotide-binding domain-containing protein</fullName>
    </recommendedName>
</protein>
<proteinExistence type="predicted"/>
<name>L1K2L2_GUITC</name>
<dbReference type="PaxDb" id="55529-EKX55071"/>
<dbReference type="EnsemblProtists" id="EKX55071">
    <property type="protein sequence ID" value="EKX55071"/>
    <property type="gene ID" value="GUITHDRAFT_149945"/>
</dbReference>
<sequence length="407" mass="46674">MFKDQGKRKNAGGNYLGVNHEHLEVAEFLATTPCFQRCRIPASRILDAITHAESSGIRFQQVEYSRGNVLWHQNKAVNKSGIYFVHKGSVNFVRKSSNAYVDSLQQSLIAKGAFDQVLDLKDAFRQLKSSDKEWKVGQAVEGDMLGEEALTEQETYQDTARVDNYARLIFIPMELLTTRFTDVNDLVQGEALMRVRTRHRQFERIQSVFQREAEAHGGRSYSPVRDRKTVDSGEYDRTSMITKDTQVKRYFRKNSDLIYSGTLCLRPGEVPSVMSRIKPSAQGIDMPSLPRQLVPEGKAAETSLPDSRIVCLYKRFLNRCSLQSLKSTYKVLEDENTFQDRYFHNLRKKRETPGFTKKEIRVPVTLVPPLAIEKVNHRKNRDPRSWATARSHLRPQGYVGRVPLTAR</sequence>